<dbReference type="Proteomes" id="UP000238479">
    <property type="component" value="Chromosome 2"/>
</dbReference>
<comment type="caution">
    <text evidence="1">The sequence shown here is derived from an EMBL/GenBank/DDBJ whole genome shotgun (WGS) entry which is preliminary data.</text>
</comment>
<evidence type="ECO:0000313" key="2">
    <source>
        <dbReference type="Proteomes" id="UP000238479"/>
    </source>
</evidence>
<sequence>MYASGGKWDDVAKARMTMRKAAVKKEAGCCRVTMKDGVHVFVAGDKLHPEKDLIKELNKKMRDAG</sequence>
<gene>
    <name evidence="1" type="ORF">RchiOBHm_Chr2g0156081</name>
</gene>
<keyword evidence="2" id="KW-1185">Reference proteome</keyword>
<reference evidence="1 2" key="1">
    <citation type="journal article" date="2018" name="Nat. Genet.">
        <title>The Rosa genome provides new insights in the design of modern roses.</title>
        <authorList>
            <person name="Bendahmane M."/>
        </authorList>
    </citation>
    <scope>NUCLEOTIDE SEQUENCE [LARGE SCALE GENOMIC DNA]</scope>
    <source>
        <strain evidence="2">cv. Old Blush</strain>
    </source>
</reference>
<name>A0A2P6S1D5_ROSCH</name>
<evidence type="ECO:0000313" key="1">
    <source>
        <dbReference type="EMBL" id="PRQ52492.1"/>
    </source>
</evidence>
<dbReference type="Gramene" id="PRQ52492">
    <property type="protein sequence ID" value="PRQ52492"/>
    <property type="gene ID" value="RchiOBHm_Chr2g0156081"/>
</dbReference>
<proteinExistence type="predicted"/>
<organism evidence="1 2">
    <name type="scientific">Rosa chinensis</name>
    <name type="common">China rose</name>
    <dbReference type="NCBI Taxonomy" id="74649"/>
    <lineage>
        <taxon>Eukaryota</taxon>
        <taxon>Viridiplantae</taxon>
        <taxon>Streptophyta</taxon>
        <taxon>Embryophyta</taxon>
        <taxon>Tracheophyta</taxon>
        <taxon>Spermatophyta</taxon>
        <taxon>Magnoliopsida</taxon>
        <taxon>eudicotyledons</taxon>
        <taxon>Gunneridae</taxon>
        <taxon>Pentapetalae</taxon>
        <taxon>rosids</taxon>
        <taxon>fabids</taxon>
        <taxon>Rosales</taxon>
        <taxon>Rosaceae</taxon>
        <taxon>Rosoideae</taxon>
        <taxon>Rosoideae incertae sedis</taxon>
        <taxon>Rosa</taxon>
    </lineage>
</organism>
<accession>A0A2P6S1D5</accession>
<protein>
    <submittedName>
        <fullName evidence="1">Uncharacterized protein</fullName>
    </submittedName>
</protein>
<dbReference type="STRING" id="74649.A0A2P6S1D5"/>
<dbReference type="AlphaFoldDB" id="A0A2P6S1D5"/>
<dbReference type="EMBL" id="PDCK01000040">
    <property type="protein sequence ID" value="PRQ52492.1"/>
    <property type="molecule type" value="Genomic_DNA"/>
</dbReference>